<accession>A0ABS7E978</accession>
<dbReference type="RefSeq" id="WP_220111446.1">
    <property type="nucleotide sequence ID" value="NZ_JAHZST010000021.1"/>
</dbReference>
<name>A0ABS7E978_9GAMM</name>
<keyword evidence="2" id="KW-1185">Reference proteome</keyword>
<sequence>MLNIVWNNVSPTELRSAWKYKCREDQGWSKVTAPLLFSLKRKKPLHCSRGFRLCVGGADGTRTRVPSARETGRSLFNKESNQLNYEEHGCTNVTKSMDA</sequence>
<proteinExistence type="predicted"/>
<evidence type="ECO:0000313" key="1">
    <source>
        <dbReference type="EMBL" id="MBW8186124.1"/>
    </source>
</evidence>
<evidence type="ECO:0000313" key="2">
    <source>
        <dbReference type="Proteomes" id="UP001195963"/>
    </source>
</evidence>
<organism evidence="1 2">
    <name type="scientific">Shewanella nanhaiensis</name>
    <dbReference type="NCBI Taxonomy" id="2864872"/>
    <lineage>
        <taxon>Bacteria</taxon>
        <taxon>Pseudomonadati</taxon>
        <taxon>Pseudomonadota</taxon>
        <taxon>Gammaproteobacteria</taxon>
        <taxon>Alteromonadales</taxon>
        <taxon>Shewanellaceae</taxon>
        <taxon>Shewanella</taxon>
    </lineage>
</organism>
<reference evidence="1 2" key="1">
    <citation type="submission" date="2021-07" db="EMBL/GenBank/DDBJ databases">
        <title>Shewanella sp. nov, isolated from SCS.</title>
        <authorList>
            <person name="Cao W.R."/>
        </authorList>
    </citation>
    <scope>NUCLEOTIDE SEQUENCE [LARGE SCALE GENOMIC DNA]</scope>
    <source>
        <strain evidence="1 2">NR704-98</strain>
    </source>
</reference>
<protein>
    <submittedName>
        <fullName evidence="1">Uncharacterized protein</fullName>
    </submittedName>
</protein>
<comment type="caution">
    <text evidence="1">The sequence shown here is derived from an EMBL/GenBank/DDBJ whole genome shotgun (WGS) entry which is preliminary data.</text>
</comment>
<dbReference type="Proteomes" id="UP001195963">
    <property type="component" value="Unassembled WGS sequence"/>
</dbReference>
<dbReference type="EMBL" id="JAHZST010000021">
    <property type="protein sequence ID" value="MBW8186124.1"/>
    <property type="molecule type" value="Genomic_DNA"/>
</dbReference>
<gene>
    <name evidence="1" type="ORF">K0625_21110</name>
</gene>